<sequence>MANRTILVGMAATFVGLTALLVVAGVVVNPVLLAVAIPFGAAAYLMWFHASGRLRERVRREADRIGPTERERARQRARAAENRRDAYRSAGTGAAGSGRSTAGERAGRAGTGASRGGFGAGPRDGRGSRDPRDRAPSPRGMSEREAYATLDLDPSADGETVRSTYRERAKRLHPDAAEGDEEAFKELNRAYEVLTD</sequence>
<feature type="region of interest" description="Disordered" evidence="1">
    <location>
        <begin position="65"/>
        <end position="183"/>
    </location>
</feature>
<evidence type="ECO:0000256" key="2">
    <source>
        <dbReference type="SAM" id="Phobius"/>
    </source>
</evidence>
<protein>
    <submittedName>
        <fullName evidence="4">J domain-containing protein</fullName>
    </submittedName>
</protein>
<dbReference type="InterPro" id="IPR001623">
    <property type="entry name" value="DnaJ_domain"/>
</dbReference>
<gene>
    <name evidence="4" type="ORF">ACFPM1_01050</name>
</gene>
<dbReference type="InterPro" id="IPR036869">
    <property type="entry name" value="J_dom_sf"/>
</dbReference>
<feature type="domain" description="J" evidence="3">
    <location>
        <begin position="145"/>
        <end position="196"/>
    </location>
</feature>
<evidence type="ECO:0000313" key="5">
    <source>
        <dbReference type="Proteomes" id="UP001596118"/>
    </source>
</evidence>
<keyword evidence="2" id="KW-0472">Membrane</keyword>
<dbReference type="Proteomes" id="UP001596118">
    <property type="component" value="Unassembled WGS sequence"/>
</dbReference>
<keyword evidence="5" id="KW-1185">Reference proteome</keyword>
<dbReference type="PROSITE" id="PS50076">
    <property type="entry name" value="DNAJ_2"/>
    <property type="match status" value="1"/>
</dbReference>
<feature type="compositionally biased region" description="Gly residues" evidence="1">
    <location>
        <begin position="109"/>
        <end position="122"/>
    </location>
</feature>
<evidence type="ECO:0000256" key="1">
    <source>
        <dbReference type="SAM" id="MobiDB-lite"/>
    </source>
</evidence>
<dbReference type="AlphaFoldDB" id="A0ABD5QXM6"/>
<reference evidence="4 5" key="1">
    <citation type="journal article" date="2019" name="Int. J. Syst. Evol. Microbiol.">
        <title>The Global Catalogue of Microorganisms (GCM) 10K type strain sequencing project: providing services to taxonomists for standard genome sequencing and annotation.</title>
        <authorList>
            <consortium name="The Broad Institute Genomics Platform"/>
            <consortium name="The Broad Institute Genome Sequencing Center for Infectious Disease"/>
            <person name="Wu L."/>
            <person name="Ma J."/>
        </authorList>
    </citation>
    <scope>NUCLEOTIDE SEQUENCE [LARGE SCALE GENOMIC DNA]</scope>
    <source>
        <strain evidence="4 5">CGMCC 1.12124</strain>
    </source>
</reference>
<dbReference type="Pfam" id="PF00226">
    <property type="entry name" value="DnaJ"/>
    <property type="match status" value="1"/>
</dbReference>
<dbReference type="InterPro" id="IPR052763">
    <property type="entry name" value="DnaJ_C4"/>
</dbReference>
<comment type="caution">
    <text evidence="4">The sequence shown here is derived from an EMBL/GenBank/DDBJ whole genome shotgun (WGS) entry which is preliminary data.</text>
</comment>
<feature type="compositionally biased region" description="Basic and acidic residues" evidence="1">
    <location>
        <begin position="65"/>
        <end position="87"/>
    </location>
</feature>
<proteinExistence type="predicted"/>
<feature type="transmembrane region" description="Helical" evidence="2">
    <location>
        <begin position="31"/>
        <end position="50"/>
    </location>
</feature>
<dbReference type="Gene3D" id="1.10.287.110">
    <property type="entry name" value="DnaJ domain"/>
    <property type="match status" value="1"/>
</dbReference>
<dbReference type="PANTHER" id="PTHR44825">
    <property type="match status" value="1"/>
</dbReference>
<dbReference type="CDD" id="cd06257">
    <property type="entry name" value="DnaJ"/>
    <property type="match status" value="1"/>
</dbReference>
<feature type="compositionally biased region" description="Low complexity" evidence="1">
    <location>
        <begin position="88"/>
        <end position="104"/>
    </location>
</feature>
<keyword evidence="2" id="KW-0812">Transmembrane</keyword>
<name>A0ABD5QXM6_9EURY</name>
<evidence type="ECO:0000313" key="4">
    <source>
        <dbReference type="EMBL" id="MFC5277357.1"/>
    </source>
</evidence>
<dbReference type="RefSeq" id="WP_256410960.1">
    <property type="nucleotide sequence ID" value="NZ_JANHDM010000002.1"/>
</dbReference>
<organism evidence="4 5">
    <name type="scientific">Halorubrum rubrum</name>
    <dbReference type="NCBI Taxonomy" id="1126240"/>
    <lineage>
        <taxon>Archaea</taxon>
        <taxon>Methanobacteriati</taxon>
        <taxon>Methanobacteriota</taxon>
        <taxon>Stenosarchaea group</taxon>
        <taxon>Halobacteria</taxon>
        <taxon>Halobacteriales</taxon>
        <taxon>Haloferacaceae</taxon>
        <taxon>Halorubrum</taxon>
    </lineage>
</organism>
<dbReference type="PANTHER" id="PTHR44825:SF1">
    <property type="entry name" value="DNAJ HOMOLOG SUBFAMILY C MEMBER 4"/>
    <property type="match status" value="1"/>
</dbReference>
<dbReference type="SMART" id="SM00271">
    <property type="entry name" value="DnaJ"/>
    <property type="match status" value="1"/>
</dbReference>
<dbReference type="EMBL" id="JBHSKY010000002">
    <property type="protein sequence ID" value="MFC5277357.1"/>
    <property type="molecule type" value="Genomic_DNA"/>
</dbReference>
<accession>A0ABD5QXM6</accession>
<feature type="transmembrane region" description="Helical" evidence="2">
    <location>
        <begin position="7"/>
        <end position="25"/>
    </location>
</feature>
<feature type="compositionally biased region" description="Basic and acidic residues" evidence="1">
    <location>
        <begin position="164"/>
        <end position="183"/>
    </location>
</feature>
<dbReference type="PRINTS" id="PR00625">
    <property type="entry name" value="JDOMAIN"/>
</dbReference>
<keyword evidence="2" id="KW-1133">Transmembrane helix</keyword>
<feature type="compositionally biased region" description="Basic and acidic residues" evidence="1">
    <location>
        <begin position="123"/>
        <end position="146"/>
    </location>
</feature>
<evidence type="ECO:0000259" key="3">
    <source>
        <dbReference type="PROSITE" id="PS50076"/>
    </source>
</evidence>
<dbReference type="SUPFAM" id="SSF46565">
    <property type="entry name" value="Chaperone J-domain"/>
    <property type="match status" value="1"/>
</dbReference>